<dbReference type="Proteomes" id="UP000499080">
    <property type="component" value="Unassembled WGS sequence"/>
</dbReference>
<keyword evidence="1" id="KW-0472">Membrane</keyword>
<keyword evidence="1" id="KW-1133">Transmembrane helix</keyword>
<dbReference type="EMBL" id="BGPR01004836">
    <property type="protein sequence ID" value="GBN03875.1"/>
    <property type="molecule type" value="Genomic_DNA"/>
</dbReference>
<proteinExistence type="predicted"/>
<organism evidence="2 3">
    <name type="scientific">Araneus ventricosus</name>
    <name type="common">Orbweaver spider</name>
    <name type="synonym">Epeira ventricosa</name>
    <dbReference type="NCBI Taxonomy" id="182803"/>
    <lineage>
        <taxon>Eukaryota</taxon>
        <taxon>Metazoa</taxon>
        <taxon>Ecdysozoa</taxon>
        <taxon>Arthropoda</taxon>
        <taxon>Chelicerata</taxon>
        <taxon>Arachnida</taxon>
        <taxon>Araneae</taxon>
        <taxon>Araneomorphae</taxon>
        <taxon>Entelegynae</taxon>
        <taxon>Araneoidea</taxon>
        <taxon>Araneidae</taxon>
        <taxon>Araneus</taxon>
    </lineage>
</organism>
<keyword evidence="1" id="KW-0812">Transmembrane</keyword>
<accession>A0A4Y2KNF8</accession>
<name>A0A4Y2KNF8_ARAVE</name>
<sequence length="88" mass="10053">MCPTRRPISVHRCRRAGVAVYLCVIVAGKILLCPEPFRVMVQMVVVGRLLHDHARLQAALRTQQLLQLFRWEVFDRSCSLRLSSVLAP</sequence>
<gene>
    <name evidence="2" type="ORF">AVEN_232716_1</name>
</gene>
<protein>
    <submittedName>
        <fullName evidence="2">Uncharacterized protein</fullName>
    </submittedName>
</protein>
<comment type="caution">
    <text evidence="2">The sequence shown here is derived from an EMBL/GenBank/DDBJ whole genome shotgun (WGS) entry which is preliminary data.</text>
</comment>
<evidence type="ECO:0000313" key="3">
    <source>
        <dbReference type="Proteomes" id="UP000499080"/>
    </source>
</evidence>
<evidence type="ECO:0000313" key="2">
    <source>
        <dbReference type="EMBL" id="GBN03875.1"/>
    </source>
</evidence>
<evidence type="ECO:0000256" key="1">
    <source>
        <dbReference type="SAM" id="Phobius"/>
    </source>
</evidence>
<keyword evidence="3" id="KW-1185">Reference proteome</keyword>
<reference evidence="2 3" key="1">
    <citation type="journal article" date="2019" name="Sci. Rep.">
        <title>Orb-weaving spider Araneus ventricosus genome elucidates the spidroin gene catalogue.</title>
        <authorList>
            <person name="Kono N."/>
            <person name="Nakamura H."/>
            <person name="Ohtoshi R."/>
            <person name="Moran D.A.P."/>
            <person name="Shinohara A."/>
            <person name="Yoshida Y."/>
            <person name="Fujiwara M."/>
            <person name="Mori M."/>
            <person name="Tomita M."/>
            <person name="Arakawa K."/>
        </authorList>
    </citation>
    <scope>NUCLEOTIDE SEQUENCE [LARGE SCALE GENOMIC DNA]</scope>
</reference>
<dbReference type="AlphaFoldDB" id="A0A4Y2KNF8"/>
<feature type="transmembrane region" description="Helical" evidence="1">
    <location>
        <begin position="12"/>
        <end position="32"/>
    </location>
</feature>